<feature type="compositionally biased region" description="Polar residues" evidence="8">
    <location>
        <begin position="946"/>
        <end position="959"/>
    </location>
</feature>
<keyword evidence="7" id="KW-0131">Cell cycle</keyword>
<dbReference type="InterPro" id="IPR016024">
    <property type="entry name" value="ARM-type_fold"/>
</dbReference>
<keyword evidence="4" id="KW-0498">Mitosis</keyword>
<evidence type="ECO:0000256" key="3">
    <source>
        <dbReference type="ARBA" id="ARBA00022763"/>
    </source>
</evidence>
<dbReference type="GO" id="GO:0035825">
    <property type="term" value="P:homologous recombination"/>
    <property type="evidence" value="ECO:0007669"/>
    <property type="project" value="UniProtKB-ARBA"/>
</dbReference>
<evidence type="ECO:0000256" key="8">
    <source>
        <dbReference type="SAM" id="MobiDB-lite"/>
    </source>
</evidence>
<dbReference type="PANTHER" id="PTHR12663">
    <property type="entry name" value="ANDROGEN INDUCED INHIBITOR OF PROLIFERATION AS3 / PDS5-RELATED"/>
    <property type="match status" value="1"/>
</dbReference>
<feature type="compositionally biased region" description="Low complexity" evidence="8">
    <location>
        <begin position="791"/>
        <end position="807"/>
    </location>
</feature>
<feature type="compositionally biased region" description="Polar residues" evidence="8">
    <location>
        <begin position="606"/>
        <end position="615"/>
    </location>
</feature>
<dbReference type="GO" id="GO:0000785">
    <property type="term" value="C:chromatin"/>
    <property type="evidence" value="ECO:0007669"/>
    <property type="project" value="TreeGrafter"/>
</dbReference>
<dbReference type="InterPro" id="IPR039776">
    <property type="entry name" value="Pds5"/>
</dbReference>
<feature type="compositionally biased region" description="Basic and acidic residues" evidence="8">
    <location>
        <begin position="335"/>
        <end position="347"/>
    </location>
</feature>
<organism evidence="9 10">
    <name type="scientific">Rhamnella rubrinervis</name>
    <dbReference type="NCBI Taxonomy" id="2594499"/>
    <lineage>
        <taxon>Eukaryota</taxon>
        <taxon>Viridiplantae</taxon>
        <taxon>Streptophyta</taxon>
        <taxon>Embryophyta</taxon>
        <taxon>Tracheophyta</taxon>
        <taxon>Spermatophyta</taxon>
        <taxon>Magnoliopsida</taxon>
        <taxon>eudicotyledons</taxon>
        <taxon>Gunneridae</taxon>
        <taxon>Pentapetalae</taxon>
        <taxon>rosids</taxon>
        <taxon>fabids</taxon>
        <taxon>Rosales</taxon>
        <taxon>Rhamnaceae</taxon>
        <taxon>rhamnoid group</taxon>
        <taxon>Rhamneae</taxon>
        <taxon>Rhamnella</taxon>
    </lineage>
</organism>
<keyword evidence="6" id="KW-0539">Nucleus</keyword>
<feature type="region of interest" description="Disordered" evidence="8">
    <location>
        <begin position="745"/>
        <end position="961"/>
    </location>
</feature>
<feature type="compositionally biased region" description="Basic and acidic residues" evidence="8">
    <location>
        <begin position="447"/>
        <end position="464"/>
    </location>
</feature>
<feature type="compositionally biased region" description="Basic and acidic residues" evidence="8">
    <location>
        <begin position="775"/>
        <end position="790"/>
    </location>
</feature>
<keyword evidence="10" id="KW-1185">Reference proteome</keyword>
<dbReference type="Gene3D" id="2.30.30.140">
    <property type="match status" value="1"/>
</dbReference>
<reference evidence="9" key="1">
    <citation type="submission" date="2020-03" db="EMBL/GenBank/DDBJ databases">
        <title>A high-quality chromosome-level genome assembly of a woody plant with both climbing and erect habits, Rhamnella rubrinervis.</title>
        <authorList>
            <person name="Lu Z."/>
            <person name="Yang Y."/>
            <person name="Zhu X."/>
            <person name="Sun Y."/>
        </authorList>
    </citation>
    <scope>NUCLEOTIDE SEQUENCE</scope>
    <source>
        <strain evidence="9">BYM</strain>
        <tissue evidence="9">Leaf</tissue>
    </source>
</reference>
<feature type="compositionally biased region" description="Basic and acidic residues" evidence="8">
    <location>
        <begin position="628"/>
        <end position="646"/>
    </location>
</feature>
<protein>
    <submittedName>
        <fullName evidence="9">Uncharacterized protein</fullName>
    </submittedName>
</protein>
<feature type="compositionally biased region" description="Basic and acidic residues" evidence="8">
    <location>
        <begin position="656"/>
        <end position="667"/>
    </location>
</feature>
<sequence>MASSDKELEAQLVEAGNMLVDPPSSVYELLPLLDRVENCLSKVEQSPTKSMQNALSSSLKALVADQLLKHTDADVKVAVASCISEITRITAPDAPYDDDQMKEVFQLIVSSFENLSDKSSRSYAKRTSILETVAKVRSCVVMLDLECDGLILEMFEHFLAAIRDYHPENVFSSMETIMTLVLEESEDISPDLLAPILASVKKDNNEVLPVARKLGERVLESCGTKLKPYLVQAVKTLDISLDGYSKVVASICQDASNDAEQNEVHASDEHMDDESKSIKTSLDEGPQDDKGVEATETTSLVQVDPIIDRSPKSVMSNGVAQTEEDDSLATLNSTKKQEHDQPIENSKDLSTSDNAKPDTLDPEKEVNADNAEPDTLDAEKEVNADNAEPDTLDVEKVVSADNTEPDTLVAEKVVNADQKPEQTTKKKGRKSVLSVKLTAPSESSNADNEKENEKLLDQKNRSEDVAGSPSVGPSLDPPVPSENEKVSDVKLSSPKALENKSANASPASPSRSLPEESRSKKVGRQKKKDNSDKEAAPSADVPQKVADGTSDSEVKVNKRSGKKVPAPMSNENRAPTAVGVSVKESGTTSDSESKPLKHSSKKVGGSNKTDGSSLKQPVDKKKQGRGKSISEKDVKKASAKDDDKETISLPKSVAKPSKDEPHLDETPKTNSKRKHTSGKVKGSVANDYGEELVGSNIKVWWPQDQTYYDGVVESFDTAKKRHRVVYTDGDEEILNLKRQRWEFIGSDSSSDGEEETNQSSPDASAETPLKKKVKRNTDERTKQGKTDASTKRSGGASSSKSKASAAKSSRKSKDVSSKSAGRSEDETGSKSKDQTSKSGGGKSANVALKGSGKSKNTDTKTSKTSKSKDETSTPSTTKSKQQEKAGKSKQGTPKNTPVSKGKSSSGKSNVNGTGKVKSGSSKVKESEGVNESSSDSEEVLERTKGKSPNSSKAQGSETKTAADGISVILGRLGLAFVITAVALVID</sequence>
<evidence type="ECO:0000256" key="2">
    <source>
        <dbReference type="ARBA" id="ARBA00022618"/>
    </source>
</evidence>
<comment type="caution">
    <text evidence="9">The sequence shown here is derived from an EMBL/GenBank/DDBJ whole genome shotgun (WGS) entry which is preliminary data.</text>
</comment>
<accession>A0A8K0MH78</accession>
<feature type="region of interest" description="Disordered" evidence="8">
    <location>
        <begin position="259"/>
        <end position="686"/>
    </location>
</feature>
<feature type="compositionally biased region" description="Basic and acidic residues" evidence="8">
    <location>
        <begin position="355"/>
        <end position="367"/>
    </location>
</feature>
<feature type="compositionally biased region" description="Basic and acidic residues" evidence="8">
    <location>
        <begin position="855"/>
        <end position="871"/>
    </location>
</feature>
<dbReference type="GO" id="GO:0051301">
    <property type="term" value="P:cell division"/>
    <property type="evidence" value="ECO:0007669"/>
    <property type="project" value="UniProtKB-KW"/>
</dbReference>
<dbReference type="CDD" id="cd20404">
    <property type="entry name" value="Tudor_Agenet_AtEML-like"/>
    <property type="match status" value="1"/>
</dbReference>
<dbReference type="SUPFAM" id="SSF63748">
    <property type="entry name" value="Tudor/PWWP/MBT"/>
    <property type="match status" value="1"/>
</dbReference>
<dbReference type="GO" id="GO:0005634">
    <property type="term" value="C:nucleus"/>
    <property type="evidence" value="ECO:0007669"/>
    <property type="project" value="UniProtKB-SubCell"/>
</dbReference>
<evidence type="ECO:0000256" key="7">
    <source>
        <dbReference type="ARBA" id="ARBA00023306"/>
    </source>
</evidence>
<gene>
    <name evidence="9" type="ORF">FNV43_RR11388</name>
</gene>
<feature type="compositionally biased region" description="Low complexity" evidence="8">
    <location>
        <begin position="499"/>
        <end position="512"/>
    </location>
</feature>
<name>A0A8K0MH78_9ROSA</name>
<keyword evidence="5" id="KW-0234">DNA repair</keyword>
<evidence type="ECO:0000256" key="1">
    <source>
        <dbReference type="ARBA" id="ARBA00004123"/>
    </source>
</evidence>
<keyword evidence="2" id="KW-0132">Cell division</keyword>
<dbReference type="PANTHER" id="PTHR12663:SF3">
    <property type="entry name" value="SISTER CHROMATID COHESION PROTEIN PDS5 HOMOLOG C"/>
    <property type="match status" value="1"/>
</dbReference>
<evidence type="ECO:0000313" key="9">
    <source>
        <dbReference type="EMBL" id="KAF3446209.1"/>
    </source>
</evidence>
<proteinExistence type="predicted"/>
<dbReference type="GO" id="GO:0007064">
    <property type="term" value="P:mitotic sister chromatid cohesion"/>
    <property type="evidence" value="ECO:0007669"/>
    <property type="project" value="InterPro"/>
</dbReference>
<evidence type="ECO:0000313" key="10">
    <source>
        <dbReference type="Proteomes" id="UP000796880"/>
    </source>
</evidence>
<dbReference type="GO" id="GO:0006281">
    <property type="term" value="P:DNA repair"/>
    <property type="evidence" value="ECO:0007669"/>
    <property type="project" value="UniProtKB-KW"/>
</dbReference>
<evidence type="ECO:0000256" key="6">
    <source>
        <dbReference type="ARBA" id="ARBA00023242"/>
    </source>
</evidence>
<feature type="compositionally biased region" description="Low complexity" evidence="8">
    <location>
        <begin position="898"/>
        <end position="921"/>
    </location>
</feature>
<dbReference type="Proteomes" id="UP000796880">
    <property type="component" value="Unassembled WGS sequence"/>
</dbReference>
<dbReference type="SUPFAM" id="SSF48371">
    <property type="entry name" value="ARM repeat"/>
    <property type="match status" value="1"/>
</dbReference>
<dbReference type="EMBL" id="VOIH02000005">
    <property type="protein sequence ID" value="KAF3446209.1"/>
    <property type="molecule type" value="Genomic_DNA"/>
</dbReference>
<feature type="compositionally biased region" description="Basic and acidic residues" evidence="8">
    <location>
        <begin position="262"/>
        <end position="277"/>
    </location>
</feature>
<dbReference type="AlphaFoldDB" id="A0A8K0MH78"/>
<feature type="compositionally biased region" description="Basic and acidic residues" evidence="8">
    <location>
        <begin position="811"/>
        <end position="835"/>
    </location>
</feature>
<comment type="subcellular location">
    <subcellularLocation>
        <location evidence="1">Nucleus</location>
    </subcellularLocation>
</comment>
<keyword evidence="3" id="KW-0227">DNA damage</keyword>
<evidence type="ECO:0000256" key="4">
    <source>
        <dbReference type="ARBA" id="ARBA00022776"/>
    </source>
</evidence>
<dbReference type="OrthoDB" id="200660at2759"/>
<evidence type="ECO:0000256" key="5">
    <source>
        <dbReference type="ARBA" id="ARBA00023204"/>
    </source>
</evidence>
<dbReference type="Pfam" id="PF20168">
    <property type="entry name" value="PDS5"/>
    <property type="match status" value="1"/>
</dbReference>